<evidence type="ECO:0000256" key="1">
    <source>
        <dbReference type="SAM" id="Phobius"/>
    </source>
</evidence>
<feature type="transmembrane region" description="Helical" evidence="1">
    <location>
        <begin position="61"/>
        <end position="88"/>
    </location>
</feature>
<dbReference type="Proteomes" id="UP000002218">
    <property type="component" value="Chromosome"/>
</dbReference>
<sequence length="110" mass="11243">MGGLYGGLRTEIIQLAAPVAVDTSGIGNWLRDNAVKVILIVIGLVILMASRRGDHSRVVSVVGLSLIGLMVLGIAFSGSALDVGYWLAKLFIPSLATPGAPSTVTPTTGG</sequence>
<keyword evidence="1" id="KW-0472">Membrane</keyword>
<dbReference type="InParanoid" id="C8X876"/>
<reference evidence="3" key="1">
    <citation type="submission" date="2009-09" db="EMBL/GenBank/DDBJ databases">
        <title>The complete genome of Nakamurella multipartita DSM 44233.</title>
        <authorList>
            <consortium name="US DOE Joint Genome Institute (JGI-PGF)"/>
            <person name="Lucas S."/>
            <person name="Copeland A."/>
            <person name="Lapidus A."/>
            <person name="Glavina del Rio T."/>
            <person name="Dalin E."/>
            <person name="Tice H."/>
            <person name="Bruce D."/>
            <person name="Goodwin L."/>
            <person name="Pitluck S."/>
            <person name="Kyrpides N."/>
            <person name="Mavromatis K."/>
            <person name="Ivanova N."/>
            <person name="Ovchinnikova G."/>
            <person name="Sims D."/>
            <person name="Meincke L."/>
            <person name="Brettin T."/>
            <person name="Detter J.C."/>
            <person name="Han C."/>
            <person name="Larimer F."/>
            <person name="Land M."/>
            <person name="Hauser L."/>
            <person name="Markowitz V."/>
            <person name="Cheng J.-F."/>
            <person name="Hugenholtz P."/>
            <person name="Woyke T."/>
            <person name="Wu D."/>
            <person name="Klenk H.-P."/>
            <person name="Eisen J.A."/>
        </authorList>
    </citation>
    <scope>NUCLEOTIDE SEQUENCE [LARGE SCALE GENOMIC DNA]</scope>
    <source>
        <strain evidence="3">ATCC 700099 / DSM 44233 / CIP 104796 / JCM 9543 / NBRC 105858 / Y-104</strain>
    </source>
</reference>
<reference evidence="2 3" key="2">
    <citation type="journal article" date="2010" name="Stand. Genomic Sci.">
        <title>Complete genome sequence of Nakamurella multipartita type strain (Y-104).</title>
        <authorList>
            <person name="Tice H."/>
            <person name="Mayilraj S."/>
            <person name="Sims D."/>
            <person name="Lapidus A."/>
            <person name="Nolan M."/>
            <person name="Lucas S."/>
            <person name="Glavina Del Rio T."/>
            <person name="Copeland A."/>
            <person name="Cheng J.F."/>
            <person name="Meincke L."/>
            <person name="Bruce D."/>
            <person name="Goodwin L."/>
            <person name="Pitluck S."/>
            <person name="Ivanova N."/>
            <person name="Mavromatis K."/>
            <person name="Ovchinnikova G."/>
            <person name="Pati A."/>
            <person name="Chen A."/>
            <person name="Palaniappan K."/>
            <person name="Land M."/>
            <person name="Hauser L."/>
            <person name="Chang Y.J."/>
            <person name="Jeffries C.D."/>
            <person name="Detter J.C."/>
            <person name="Brettin T."/>
            <person name="Rohde M."/>
            <person name="Goker M."/>
            <person name="Bristow J."/>
            <person name="Eisen J.A."/>
            <person name="Markowitz V."/>
            <person name="Hugenholtz P."/>
            <person name="Kyrpides N.C."/>
            <person name="Klenk H.P."/>
            <person name="Chen F."/>
        </authorList>
    </citation>
    <scope>NUCLEOTIDE SEQUENCE [LARGE SCALE GENOMIC DNA]</scope>
    <source>
        <strain evidence="3">ATCC 700099 / DSM 44233 / CIP 104796 / JCM 9543 / NBRC 105858 / Y-104</strain>
    </source>
</reference>
<gene>
    <name evidence="2" type="ordered locus">Namu_0637</name>
</gene>
<dbReference type="HOGENOM" id="CLU_171842_0_0_11"/>
<dbReference type="EMBL" id="CP001737">
    <property type="protein sequence ID" value="ACV77052.1"/>
    <property type="molecule type" value="Genomic_DNA"/>
</dbReference>
<organism evidence="2 3">
    <name type="scientific">Nakamurella multipartita (strain ATCC 700099 / DSM 44233 / CIP 104796 / JCM 9543 / NBRC 105858 / Y-104)</name>
    <name type="common">Microsphaera multipartita</name>
    <dbReference type="NCBI Taxonomy" id="479431"/>
    <lineage>
        <taxon>Bacteria</taxon>
        <taxon>Bacillati</taxon>
        <taxon>Actinomycetota</taxon>
        <taxon>Actinomycetes</taxon>
        <taxon>Nakamurellales</taxon>
        <taxon>Nakamurellaceae</taxon>
        <taxon>Nakamurella</taxon>
    </lineage>
</organism>
<evidence type="ECO:0000313" key="2">
    <source>
        <dbReference type="EMBL" id="ACV77052.1"/>
    </source>
</evidence>
<accession>C8X876</accession>
<dbReference type="AlphaFoldDB" id="C8X876"/>
<dbReference type="KEGG" id="nml:Namu_0637"/>
<dbReference type="STRING" id="479431.Namu_0637"/>
<evidence type="ECO:0000313" key="3">
    <source>
        <dbReference type="Proteomes" id="UP000002218"/>
    </source>
</evidence>
<keyword evidence="3" id="KW-1185">Reference proteome</keyword>
<dbReference type="RefSeq" id="WP_015745968.1">
    <property type="nucleotide sequence ID" value="NC_013235.1"/>
</dbReference>
<protein>
    <submittedName>
        <fullName evidence="2">Uncharacterized protein</fullName>
    </submittedName>
</protein>
<feature type="transmembrane region" description="Helical" evidence="1">
    <location>
        <begin position="33"/>
        <end position="49"/>
    </location>
</feature>
<proteinExistence type="predicted"/>
<keyword evidence="1" id="KW-0812">Transmembrane</keyword>
<name>C8X876_NAKMY</name>
<keyword evidence="1" id="KW-1133">Transmembrane helix</keyword>